<evidence type="ECO:0000313" key="1">
    <source>
        <dbReference type="EMBL" id="EZG47207.1"/>
    </source>
</evidence>
<dbReference type="RefSeq" id="XP_011132202.1">
    <property type="nucleotide sequence ID" value="XM_011133900.1"/>
</dbReference>
<reference evidence="1" key="1">
    <citation type="submission" date="2013-12" db="EMBL/GenBank/DDBJ databases">
        <authorList>
            <person name="Omoto C.K."/>
            <person name="Sibley D."/>
            <person name="Venepally P."/>
            <person name="Hadjithomas M."/>
            <person name="Karamycheva S."/>
            <person name="Brunk B."/>
            <person name="Roos D."/>
            <person name="Caler E."/>
            <person name="Lorenzi H."/>
        </authorList>
    </citation>
    <scope>NUCLEOTIDE SEQUENCE</scope>
</reference>
<name>A0A023B1K1_GRENI</name>
<accession>A0A023B1K1</accession>
<sequence length="217" mass="22791">MEIQTANIRGPVQEISPEALEAMLRQTGTKQLAMGGDVAEDDVTGGDLIIAEDGKITFQPAGADPLKLRGMEVDLPADAENIGFAFGGQPVVFPDPESGAEPQPLTIVGFSIPGGPSFNVFENMGVDFRALQQGQVKAVSASPADPLLARAVAQMNQLQIDQPVNMGDILPAVGSLPKLPDNPLQGLTLVNPQMQSIPHELRATAPHTGRPSITTQT</sequence>
<comment type="caution">
    <text evidence="1">The sequence shown here is derived from an EMBL/GenBank/DDBJ whole genome shotgun (WGS) entry which is preliminary data.</text>
</comment>
<protein>
    <submittedName>
        <fullName evidence="1">Uncharacterized protein</fullName>
    </submittedName>
</protein>
<dbReference type="AlphaFoldDB" id="A0A023B1K1"/>
<dbReference type="GeneID" id="22914624"/>
<keyword evidence="2" id="KW-1185">Reference proteome</keyword>
<dbReference type="Proteomes" id="UP000019763">
    <property type="component" value="Unassembled WGS sequence"/>
</dbReference>
<feature type="non-terminal residue" evidence="1">
    <location>
        <position position="217"/>
    </location>
</feature>
<evidence type="ECO:0000313" key="2">
    <source>
        <dbReference type="Proteomes" id="UP000019763"/>
    </source>
</evidence>
<organism evidence="1 2">
    <name type="scientific">Gregarina niphandrodes</name>
    <name type="common">Septate eugregarine</name>
    <dbReference type="NCBI Taxonomy" id="110365"/>
    <lineage>
        <taxon>Eukaryota</taxon>
        <taxon>Sar</taxon>
        <taxon>Alveolata</taxon>
        <taxon>Apicomplexa</taxon>
        <taxon>Conoidasida</taxon>
        <taxon>Gregarinasina</taxon>
        <taxon>Eugregarinorida</taxon>
        <taxon>Gregarinidae</taxon>
        <taxon>Gregarina</taxon>
    </lineage>
</organism>
<gene>
    <name evidence="1" type="ORF">GNI_132070</name>
</gene>
<dbReference type="VEuPathDB" id="CryptoDB:GNI_132070"/>
<dbReference type="EMBL" id="AFNH02000985">
    <property type="protein sequence ID" value="EZG47207.1"/>
    <property type="molecule type" value="Genomic_DNA"/>
</dbReference>
<proteinExistence type="predicted"/>